<dbReference type="RefSeq" id="WP_011309207.1">
    <property type="nucleotide sequence ID" value="NC_007356.1"/>
</dbReference>
<gene>
    <name evidence="1" type="ordered locus">cbdbA693</name>
</gene>
<organism evidence="1 2">
    <name type="scientific">Dehalococcoides mccartyi (strain CBDB1)</name>
    <dbReference type="NCBI Taxonomy" id="255470"/>
    <lineage>
        <taxon>Bacteria</taxon>
        <taxon>Bacillati</taxon>
        <taxon>Chloroflexota</taxon>
        <taxon>Dehalococcoidia</taxon>
        <taxon>Dehalococcoidales</taxon>
        <taxon>Dehalococcoidaceae</taxon>
        <taxon>Dehalococcoides</taxon>
    </lineage>
</organism>
<name>A0A916KMB6_DEHMC</name>
<dbReference type="EMBL" id="AJ965256">
    <property type="protein sequence ID" value="CAI82856.1"/>
    <property type="molecule type" value="Genomic_DNA"/>
</dbReference>
<evidence type="ECO:0000313" key="1">
    <source>
        <dbReference type="EMBL" id="CAI82856.1"/>
    </source>
</evidence>
<dbReference type="GO" id="GO:0006355">
    <property type="term" value="P:regulation of DNA-templated transcription"/>
    <property type="evidence" value="ECO:0007669"/>
    <property type="project" value="InterPro"/>
</dbReference>
<accession>A0A916KMB6</accession>
<dbReference type="Pfam" id="PF05534">
    <property type="entry name" value="HicB"/>
    <property type="match status" value="1"/>
</dbReference>
<dbReference type="InterPro" id="IPR013321">
    <property type="entry name" value="Arc_rbn_hlx_hlx"/>
</dbReference>
<dbReference type="Gene3D" id="1.10.1220.10">
    <property type="entry name" value="Met repressor-like"/>
    <property type="match status" value="1"/>
</dbReference>
<evidence type="ECO:0000313" key="2">
    <source>
        <dbReference type="Proteomes" id="UP000000433"/>
    </source>
</evidence>
<proteinExistence type="predicted"/>
<dbReference type="AlphaFoldDB" id="A0A916KMB6"/>
<keyword evidence="2" id="KW-1185">Reference proteome</keyword>
<dbReference type="InterPro" id="IPR008651">
    <property type="entry name" value="Uncharacterised_HicB"/>
</dbReference>
<reference evidence="1 2" key="1">
    <citation type="journal article" date="2005" name="Nat. Biotechnol.">
        <title>Genome sequence of the chlorinated compound-respiring bacterium Dehalococcoides species strain CBDB1.</title>
        <authorList>
            <person name="Kube M."/>
            <person name="Beck A."/>
            <person name="Zinder S.H."/>
            <person name="Kuhl H."/>
            <person name="Reinhardt R."/>
            <person name="Adrian L."/>
        </authorList>
    </citation>
    <scope>NUCLEOTIDE SEQUENCE [LARGE SCALE GENOMIC DNA]</scope>
    <source>
        <strain evidence="1 2">CBDB1</strain>
    </source>
</reference>
<dbReference type="KEGG" id="deh:cbdbA693"/>
<sequence>MNYDKSTLVRIDINIHKALKVAAAAEGLSVCQLVSKVMTDYLHNTAGAPYLKQ</sequence>
<dbReference type="Proteomes" id="UP000000433">
    <property type="component" value="Chromosome"/>
</dbReference>
<dbReference type="InterPro" id="IPR010985">
    <property type="entry name" value="Ribbon_hlx_hlx"/>
</dbReference>
<protein>
    <submittedName>
        <fullName evidence="1">Uncharacterized protein</fullName>
    </submittedName>
</protein>
<dbReference type="SUPFAM" id="SSF47598">
    <property type="entry name" value="Ribbon-helix-helix"/>
    <property type="match status" value="1"/>
</dbReference>